<keyword evidence="5" id="KW-0325">Glycoprotein</keyword>
<gene>
    <name evidence="9" type="primary">pxdn_1</name>
    <name evidence="9" type="ORF">FJT64_022758</name>
</gene>
<dbReference type="InterPro" id="IPR050467">
    <property type="entry name" value="LRFN"/>
</dbReference>
<dbReference type="InterPro" id="IPR003598">
    <property type="entry name" value="Ig_sub2"/>
</dbReference>
<dbReference type="InterPro" id="IPR013783">
    <property type="entry name" value="Ig-like_fold"/>
</dbReference>
<dbReference type="InterPro" id="IPR003599">
    <property type="entry name" value="Ig_sub"/>
</dbReference>
<keyword evidence="7" id="KW-0472">Membrane</keyword>
<dbReference type="InterPro" id="IPR001611">
    <property type="entry name" value="Leu-rich_rpt"/>
</dbReference>
<reference evidence="9 10" key="1">
    <citation type="submission" date="2019-07" db="EMBL/GenBank/DDBJ databases">
        <title>Draft genome assembly of a fouling barnacle, Amphibalanus amphitrite (Darwin, 1854): The first reference genome for Thecostraca.</title>
        <authorList>
            <person name="Kim W."/>
        </authorList>
    </citation>
    <scope>NUCLEOTIDE SEQUENCE [LARGE SCALE GENOMIC DNA]</scope>
    <source>
        <strain evidence="9">SNU_AA5</strain>
        <tissue evidence="9">Soma without cirri and trophi</tissue>
    </source>
</reference>
<dbReference type="PROSITE" id="PS50835">
    <property type="entry name" value="IG_LIKE"/>
    <property type="match status" value="1"/>
</dbReference>
<feature type="domain" description="Ig-like" evidence="8">
    <location>
        <begin position="246"/>
        <end position="349"/>
    </location>
</feature>
<dbReference type="SUPFAM" id="SSF52058">
    <property type="entry name" value="L domain-like"/>
    <property type="match status" value="1"/>
</dbReference>
<evidence type="ECO:0000256" key="5">
    <source>
        <dbReference type="ARBA" id="ARBA00023180"/>
    </source>
</evidence>
<keyword evidence="10" id="KW-1185">Reference proteome</keyword>
<evidence type="ECO:0000256" key="6">
    <source>
        <dbReference type="SAM" id="MobiDB-lite"/>
    </source>
</evidence>
<protein>
    <submittedName>
        <fullName evidence="9">Peroxidasin</fullName>
    </submittedName>
</protein>
<name>A0A6A4WE38_AMPAM</name>
<evidence type="ECO:0000313" key="9">
    <source>
        <dbReference type="EMBL" id="KAF0305606.1"/>
    </source>
</evidence>
<dbReference type="SMART" id="SM00369">
    <property type="entry name" value="LRR_TYP"/>
    <property type="match status" value="5"/>
</dbReference>
<dbReference type="InterPro" id="IPR000483">
    <property type="entry name" value="Cys-rich_flank_reg_C"/>
</dbReference>
<dbReference type="CDD" id="cd00096">
    <property type="entry name" value="Ig"/>
    <property type="match status" value="1"/>
</dbReference>
<dbReference type="OrthoDB" id="643377at2759"/>
<comment type="caution">
    <text evidence="9">The sequence shown here is derived from an EMBL/GenBank/DDBJ whole genome shotgun (WGS) entry which is preliminary data.</text>
</comment>
<dbReference type="Gene3D" id="2.60.40.10">
    <property type="entry name" value="Immunoglobulins"/>
    <property type="match status" value="1"/>
</dbReference>
<evidence type="ECO:0000256" key="3">
    <source>
        <dbReference type="ARBA" id="ARBA00022737"/>
    </source>
</evidence>
<proteinExistence type="predicted"/>
<dbReference type="AlphaFoldDB" id="A0A6A4WE38"/>
<keyword evidence="7" id="KW-0812">Transmembrane</keyword>
<dbReference type="SUPFAM" id="SSF48726">
    <property type="entry name" value="Immunoglobulin"/>
    <property type="match status" value="1"/>
</dbReference>
<dbReference type="InterPro" id="IPR013098">
    <property type="entry name" value="Ig_I-set"/>
</dbReference>
<dbReference type="InterPro" id="IPR036179">
    <property type="entry name" value="Ig-like_dom_sf"/>
</dbReference>
<dbReference type="Proteomes" id="UP000440578">
    <property type="component" value="Unassembled WGS sequence"/>
</dbReference>
<dbReference type="InterPro" id="IPR007110">
    <property type="entry name" value="Ig-like_dom"/>
</dbReference>
<dbReference type="SMART" id="SM00409">
    <property type="entry name" value="IG"/>
    <property type="match status" value="1"/>
</dbReference>
<organism evidence="9 10">
    <name type="scientific">Amphibalanus amphitrite</name>
    <name type="common">Striped barnacle</name>
    <name type="synonym">Balanus amphitrite</name>
    <dbReference type="NCBI Taxonomy" id="1232801"/>
    <lineage>
        <taxon>Eukaryota</taxon>
        <taxon>Metazoa</taxon>
        <taxon>Ecdysozoa</taxon>
        <taxon>Arthropoda</taxon>
        <taxon>Crustacea</taxon>
        <taxon>Multicrustacea</taxon>
        <taxon>Cirripedia</taxon>
        <taxon>Thoracica</taxon>
        <taxon>Thoracicalcarea</taxon>
        <taxon>Balanomorpha</taxon>
        <taxon>Balanoidea</taxon>
        <taxon>Balanidae</taxon>
        <taxon>Amphibalaninae</taxon>
        <taxon>Amphibalanus</taxon>
    </lineage>
</organism>
<accession>A0A6A4WE38</accession>
<evidence type="ECO:0000256" key="2">
    <source>
        <dbReference type="ARBA" id="ARBA00022729"/>
    </source>
</evidence>
<dbReference type="InterPro" id="IPR032675">
    <property type="entry name" value="LRR_dom_sf"/>
</dbReference>
<dbReference type="SMART" id="SM00408">
    <property type="entry name" value="IGc2"/>
    <property type="match status" value="1"/>
</dbReference>
<dbReference type="Gene3D" id="3.80.10.10">
    <property type="entry name" value="Ribonuclease Inhibitor"/>
    <property type="match status" value="2"/>
</dbReference>
<evidence type="ECO:0000256" key="4">
    <source>
        <dbReference type="ARBA" id="ARBA00023157"/>
    </source>
</evidence>
<keyword evidence="1" id="KW-0433">Leucine-rich repeat</keyword>
<keyword evidence="3" id="KW-0677">Repeat</keyword>
<dbReference type="EMBL" id="VIIS01000737">
    <property type="protein sequence ID" value="KAF0305606.1"/>
    <property type="molecule type" value="Genomic_DNA"/>
</dbReference>
<evidence type="ECO:0000313" key="10">
    <source>
        <dbReference type="Proteomes" id="UP000440578"/>
    </source>
</evidence>
<keyword evidence="7" id="KW-1133">Transmembrane helix</keyword>
<dbReference type="Pfam" id="PF07679">
    <property type="entry name" value="I-set"/>
    <property type="match status" value="1"/>
</dbReference>
<evidence type="ECO:0000259" key="8">
    <source>
        <dbReference type="PROSITE" id="PS50835"/>
    </source>
</evidence>
<evidence type="ECO:0000256" key="7">
    <source>
        <dbReference type="SAM" id="Phobius"/>
    </source>
</evidence>
<keyword evidence="4" id="KW-1015">Disulfide bond</keyword>
<sequence>MAAPALADACPVSCHCRWKGGKKTVECVDRQLESLPTTADTDTQVLDISGHALTELASRAFQRHGLLALQRIYVSRGRLERVGQRALSGLTNLVELDLSENRLTAVPGAALRDVPALRRLSLSGNPLERIQRGDLGAVRELTALELAHCQLRIVEKGAFATLLRLEKLQLQGNQLTTLAAVDLSLHLHNVQLQSNLWHCNCRLRELRRWLRQYPVPLAVPPRCSAPRRLSGRAVHNTSATELACAPDILPSDRLFEVSLNSSVTLSCAAEADPAAELSWWFKGHILKDDPEGVDGGLFITESSELGVDGGGAVRRSQLVIASAGEHDHGVFRCRAANAAGASTADFRVSVLLPPDTRSSGTAPASRSHLALPVGGSLVLLAASALLLLGALAVRRGRRLRRRRKFSTSRDSGSGESAGSPTGGGGGVGSRAMSRDTTLTDCHEHQLHELPRHPPHCARERGPDVLCDASETVTAVTVERDAPPPMEPVVRAVQDLSWPPAWTLHPTMSASHGNIYGPLAPPAGFGDELPAPAALKCGPPPRWAVPGGRGQPGVAPSAVFAARLVAAEKPADSP</sequence>
<dbReference type="PANTHER" id="PTHR45842">
    <property type="entry name" value="SYNAPTIC ADHESION-LIKE MOLECULE SALM"/>
    <property type="match status" value="1"/>
</dbReference>
<dbReference type="InterPro" id="IPR003591">
    <property type="entry name" value="Leu-rich_rpt_typical-subtyp"/>
</dbReference>
<dbReference type="FunFam" id="3.80.10.10:FF:000082">
    <property type="entry name" value="Leucine-rich repeat-containing 24"/>
    <property type="match status" value="1"/>
</dbReference>
<dbReference type="Pfam" id="PF13855">
    <property type="entry name" value="LRR_8"/>
    <property type="match status" value="1"/>
</dbReference>
<dbReference type="SMART" id="SM00082">
    <property type="entry name" value="LRRCT"/>
    <property type="match status" value="1"/>
</dbReference>
<evidence type="ECO:0000256" key="1">
    <source>
        <dbReference type="ARBA" id="ARBA00022614"/>
    </source>
</evidence>
<dbReference type="PANTHER" id="PTHR45842:SF12">
    <property type="entry name" value="KEKKON 5, ISOFORM A"/>
    <property type="match status" value="1"/>
</dbReference>
<feature type="transmembrane region" description="Helical" evidence="7">
    <location>
        <begin position="369"/>
        <end position="393"/>
    </location>
</feature>
<keyword evidence="2" id="KW-0732">Signal</keyword>
<feature type="region of interest" description="Disordered" evidence="6">
    <location>
        <begin position="400"/>
        <end position="435"/>
    </location>
</feature>